<dbReference type="InterPro" id="IPR039893">
    <property type="entry name" value="CEP120-like"/>
</dbReference>
<protein>
    <submittedName>
        <fullName evidence="7">DUF3668 domain-containing protein</fullName>
    </submittedName>
</protein>
<dbReference type="GO" id="GO:0005813">
    <property type="term" value="C:centrosome"/>
    <property type="evidence" value="ECO:0007669"/>
    <property type="project" value="TreeGrafter"/>
</dbReference>
<evidence type="ECO:0000313" key="6">
    <source>
        <dbReference type="Proteomes" id="UP000274504"/>
    </source>
</evidence>
<dbReference type="WBParaSite" id="HDID_0000139801-mRNA-1">
    <property type="protein sequence ID" value="HDID_0000139801-mRNA-1"/>
    <property type="gene ID" value="HDID_0000139801"/>
</dbReference>
<dbReference type="InterPro" id="IPR022136">
    <property type="entry name" value="DUF3668"/>
</dbReference>
<evidence type="ECO:0000256" key="1">
    <source>
        <dbReference type="SAM" id="Coils"/>
    </source>
</evidence>
<evidence type="ECO:0000259" key="4">
    <source>
        <dbReference type="Pfam" id="PF12416"/>
    </source>
</evidence>
<sequence>MPRKRNFADNPSTNIIVEAKLDREVLSTDPVTHCPNPNFEQELAWEVDRVSLRQYRLQRASIKLQIFSVRGVDSPSSRENLGYVILDIRSATERKTFRWFPVLSSKFRPSPEVFCGLYIDPCSIGTNDTPNDLCLTPLSVHRFVENFENQVVDGFQLAESEFFPLSAQECYLISIVLVSIPQISQLLPQDFSSPSNFKLSLRFLENDLYCWEFSEGDFNKLASRQCRFLIRSSMDAIKGCFLQPNLLEIGLFSDDKRIGYCHGNLPLISDQINSNTQYPFCVDSTFTLNSSQNCDGDCSVILRFNVAKCDNQVINSTPGVNNTNNPRLNMESALTQMQSNEQPAPQALPSQQPTTSQISTNYPNQKSGQLRRFCYVIELKTIQAYSDTSLPKDISVYAKYVYPLFGTTNPIMTLPPVRLSTTEEKHFSQGYCAFELAADFTEFKARLLEEPLNVEILRRSPEATGGLDSSLGWAVIPLGEVFSRPIINMTNGYRRSKDNIAEVKLNGKSMAQISYSLVLDDFGVFNSSPTVEVNKYEEVNSGDIKMMTENTANKSPTDIRQTSEYRTALELELWKAKEEERFKNTLKHREQKMLMVFAQEWKRREEERESMCKKKMHEYQVLEDKLRSVLEDLMDRERQLNAKETNLSAIQLELERKIELRERDLMDSVQRKIREAEQTLGGEQQRNSQLNNEVGDCSLNLLRERCQGLEERLIMEQQLKATTTTTTASAVQPIDTREIIDRSKRDEEEIRRLQFELVRLTTDLTNAQSQIFSLEQRLDGALRGRLRYKDLWTRALQEVTRLRQEATNATKLELQRKEAEVEGLRKEQNLLLRAGSCMVLQNNPGQSNGDYAQRMEGVTSTIPDNPNIRDPVLDAQLKRLREEKQNLLASGIYYEDDVLIMDLDKEIQRLQVAITNIA</sequence>
<dbReference type="PANTHER" id="PTHR21574:SF0">
    <property type="entry name" value="CENTROSOMAL PROTEIN OF 120 KDA"/>
    <property type="match status" value="1"/>
</dbReference>
<name>A0A158QCE4_HYMDI</name>
<organism evidence="7">
    <name type="scientific">Hymenolepis diminuta</name>
    <name type="common">Rat tapeworm</name>
    <dbReference type="NCBI Taxonomy" id="6216"/>
    <lineage>
        <taxon>Eukaryota</taxon>
        <taxon>Metazoa</taxon>
        <taxon>Spiralia</taxon>
        <taxon>Lophotrochozoa</taxon>
        <taxon>Platyhelminthes</taxon>
        <taxon>Cestoda</taxon>
        <taxon>Eucestoda</taxon>
        <taxon>Cyclophyllidea</taxon>
        <taxon>Hymenolepididae</taxon>
        <taxon>Hymenolepis</taxon>
    </lineage>
</organism>
<evidence type="ECO:0000259" key="3">
    <source>
        <dbReference type="Pfam" id="PF00168"/>
    </source>
</evidence>
<proteinExistence type="predicted"/>
<feature type="domain" description="C2" evidence="3">
    <location>
        <begin position="11"/>
        <end position="101"/>
    </location>
</feature>
<dbReference type="PANTHER" id="PTHR21574">
    <property type="entry name" value="CENTROSOMAL PROTEIN OF 120 KDA"/>
    <property type="match status" value="1"/>
</dbReference>
<evidence type="ECO:0000313" key="7">
    <source>
        <dbReference type="WBParaSite" id="HDID_0000139801-mRNA-1"/>
    </source>
</evidence>
<feature type="domain" description="DUF3668" evidence="4">
    <location>
        <begin position="167"/>
        <end position="293"/>
    </location>
</feature>
<reference evidence="7" key="1">
    <citation type="submission" date="2016-04" db="UniProtKB">
        <authorList>
            <consortium name="WormBaseParasite"/>
        </authorList>
    </citation>
    <scope>IDENTIFICATION</scope>
</reference>
<gene>
    <name evidence="5" type="ORF">HDID_LOCUS1399</name>
</gene>
<dbReference type="AlphaFoldDB" id="A0A158QCE4"/>
<feature type="coiled-coil region" evidence="1">
    <location>
        <begin position="619"/>
        <end position="719"/>
    </location>
</feature>
<feature type="compositionally biased region" description="Low complexity" evidence="2">
    <location>
        <begin position="342"/>
        <end position="357"/>
    </location>
</feature>
<accession>A0A158QCE4</accession>
<evidence type="ECO:0000256" key="2">
    <source>
        <dbReference type="SAM" id="MobiDB-lite"/>
    </source>
</evidence>
<dbReference type="Gene3D" id="2.60.40.150">
    <property type="entry name" value="C2 domain"/>
    <property type="match status" value="1"/>
</dbReference>
<feature type="coiled-coil region" evidence="1">
    <location>
        <begin position="750"/>
        <end position="777"/>
    </location>
</feature>
<dbReference type="STRING" id="6216.A0A158QCE4"/>
<dbReference type="GO" id="GO:1903724">
    <property type="term" value="P:positive regulation of centriole elongation"/>
    <property type="evidence" value="ECO:0007669"/>
    <property type="project" value="TreeGrafter"/>
</dbReference>
<dbReference type="Pfam" id="PF12416">
    <property type="entry name" value="DUF3668"/>
    <property type="match status" value="1"/>
</dbReference>
<evidence type="ECO:0000313" key="5">
    <source>
        <dbReference type="EMBL" id="VDL18860.1"/>
    </source>
</evidence>
<keyword evidence="1" id="KW-0175">Coiled coil</keyword>
<dbReference type="InterPro" id="IPR000008">
    <property type="entry name" value="C2_dom"/>
</dbReference>
<feature type="region of interest" description="Disordered" evidence="2">
    <location>
        <begin position="337"/>
        <end position="362"/>
    </location>
</feature>
<dbReference type="Pfam" id="PF00168">
    <property type="entry name" value="C2"/>
    <property type="match status" value="1"/>
</dbReference>
<dbReference type="SUPFAM" id="SSF49562">
    <property type="entry name" value="C2 domain (Calcium/lipid-binding domain, CaLB)"/>
    <property type="match status" value="1"/>
</dbReference>
<reference evidence="5 6" key="2">
    <citation type="submission" date="2018-11" db="EMBL/GenBank/DDBJ databases">
        <authorList>
            <consortium name="Pathogen Informatics"/>
        </authorList>
    </citation>
    <scope>NUCLEOTIDE SEQUENCE [LARGE SCALE GENOMIC DNA]</scope>
</reference>
<dbReference type="InterPro" id="IPR035892">
    <property type="entry name" value="C2_domain_sf"/>
</dbReference>
<dbReference type="Proteomes" id="UP000274504">
    <property type="component" value="Unassembled WGS sequence"/>
</dbReference>
<dbReference type="EMBL" id="UYSG01000255">
    <property type="protein sequence ID" value="VDL18860.1"/>
    <property type="molecule type" value="Genomic_DNA"/>
</dbReference>
<dbReference type="OrthoDB" id="332250at2759"/>
<feature type="coiled-coil region" evidence="1">
    <location>
        <begin position="802"/>
        <end position="834"/>
    </location>
</feature>